<dbReference type="OrthoDB" id="10256829at2759"/>
<dbReference type="FunCoup" id="A0A212FBC0">
    <property type="interactions" value="8"/>
</dbReference>
<dbReference type="Proteomes" id="UP000007151">
    <property type="component" value="Unassembled WGS sequence"/>
</dbReference>
<accession>A0A212FBC0</accession>
<proteinExistence type="predicted"/>
<dbReference type="STRING" id="278856.A0A212FBC0"/>
<keyword evidence="2" id="KW-1185">Reference proteome</keyword>
<dbReference type="AlphaFoldDB" id="A0A212FBC0"/>
<evidence type="ECO:0000313" key="1">
    <source>
        <dbReference type="EMBL" id="OWR51017.1"/>
    </source>
</evidence>
<protein>
    <submittedName>
        <fullName evidence="1">Uncharacterized protein</fullName>
    </submittedName>
</protein>
<evidence type="ECO:0000313" key="2">
    <source>
        <dbReference type="Proteomes" id="UP000007151"/>
    </source>
</evidence>
<gene>
    <name evidence="1" type="ORF">KGM_203661</name>
</gene>
<dbReference type="EMBL" id="AGBW02009362">
    <property type="protein sequence ID" value="OWR51017.1"/>
    <property type="molecule type" value="Genomic_DNA"/>
</dbReference>
<sequence>MFWLTVFVLAIATKVQCQLTAQSSVAPELRECYTDRLLIDRNNLPPMTMQVLIDIIQQVEDNPNVNVDLRQLVILLLQTYRQDGIEYHQPETNLASPGVLPFSPTFHSFHRHRIVQSRIIQGNQQVLANNTLNSYLKCTLHHMFSTVVDARLRGNENQCNQLSQYRALRTSRDLTQRLLKDDVEILDLKAMSSVDTNGQMRHYNPKDDVEYSGMDGLKSERQLLGDSQCPLLGGVVYTKWGAVSAGNVLAGIAGGAQLQRVPVRELVKGSVLEHPNVQEFVTSTYPTTLSGDLAEAVLIQTRRGNPSVSIGAAGNWNSTEAPRYFMLHSRTNLEMTDPEIRGDVDGFVLGSIVTSALESSSSLKLSQLLDMYYSPRNGVFDPSRRACNRRDLIQEFITNSNLPTLISETYTFSAVLDTNMLLPGTIMRGLQDPVASAVNNFQTYTSNNLNDLNCVVSETSIDYRLKTNLYIVLDLSWPYQSIYPAISHLLDSIEVGKYGSSVTLLNAFDGSVIVNTTFSLSEFHSNYTQQIHWSLPSGVNLESTLTSIRISMHSRLENEKIANYVGGNSTVLLFLINTAINNNQAVWEQTRILNETVPDLRILFATSTNQFDRIWNLVRDMHNDISVISLTSDGTNVENNMHTVLRNIRKVGRRVINPACGSTYSDTSSGTRQFDDYVEPGYVNFYSVSPNYFFHNNDNRRIRISRICWSRIYSQPRQNSSVVVVEDNAVTCESLTSGNVEIRLQHLCSGFYTINSCPFFYFSVQSVVPTPATLSAVCTENACRFPYNIRYQVQLEEFGCYSSGVSIGVSISLLLLTIFFNVL</sequence>
<dbReference type="KEGG" id="dpl:KGM_203661"/>
<comment type="caution">
    <text evidence="1">The sequence shown here is derived from an EMBL/GenBank/DDBJ whole genome shotgun (WGS) entry which is preliminary data.</text>
</comment>
<dbReference type="eggNOG" id="ENOG502RV6H">
    <property type="taxonomic scope" value="Eukaryota"/>
</dbReference>
<reference evidence="1 2" key="1">
    <citation type="journal article" date="2011" name="Cell">
        <title>The monarch butterfly genome yields insights into long-distance migration.</title>
        <authorList>
            <person name="Zhan S."/>
            <person name="Merlin C."/>
            <person name="Boore J.L."/>
            <person name="Reppert S.M."/>
        </authorList>
    </citation>
    <scope>NUCLEOTIDE SEQUENCE [LARGE SCALE GENOMIC DNA]</scope>
    <source>
        <strain evidence="1">F-2</strain>
    </source>
</reference>
<organism evidence="1 2">
    <name type="scientific">Danaus plexippus plexippus</name>
    <dbReference type="NCBI Taxonomy" id="278856"/>
    <lineage>
        <taxon>Eukaryota</taxon>
        <taxon>Metazoa</taxon>
        <taxon>Ecdysozoa</taxon>
        <taxon>Arthropoda</taxon>
        <taxon>Hexapoda</taxon>
        <taxon>Insecta</taxon>
        <taxon>Pterygota</taxon>
        <taxon>Neoptera</taxon>
        <taxon>Endopterygota</taxon>
        <taxon>Lepidoptera</taxon>
        <taxon>Glossata</taxon>
        <taxon>Ditrysia</taxon>
        <taxon>Papilionoidea</taxon>
        <taxon>Nymphalidae</taxon>
        <taxon>Danainae</taxon>
        <taxon>Danaini</taxon>
        <taxon>Danaina</taxon>
        <taxon>Danaus</taxon>
        <taxon>Danaus</taxon>
    </lineage>
</organism>
<name>A0A212FBC0_DANPL</name>